<organism evidence="1">
    <name type="scientific">viral metagenome</name>
    <dbReference type="NCBI Taxonomy" id="1070528"/>
    <lineage>
        <taxon>unclassified sequences</taxon>
        <taxon>metagenomes</taxon>
        <taxon>organismal metagenomes</taxon>
    </lineage>
</organism>
<dbReference type="AlphaFoldDB" id="A0A6C0L9M3"/>
<proteinExistence type="predicted"/>
<protein>
    <submittedName>
        <fullName evidence="1">Uncharacterized protein</fullName>
    </submittedName>
</protein>
<reference evidence="1" key="1">
    <citation type="journal article" date="2020" name="Nature">
        <title>Giant virus diversity and host interactions through global metagenomics.</title>
        <authorList>
            <person name="Schulz F."/>
            <person name="Roux S."/>
            <person name="Paez-Espino D."/>
            <person name="Jungbluth S."/>
            <person name="Walsh D.A."/>
            <person name="Denef V.J."/>
            <person name="McMahon K.D."/>
            <person name="Konstantinidis K.T."/>
            <person name="Eloe-Fadrosh E.A."/>
            <person name="Kyrpides N.C."/>
            <person name="Woyke T."/>
        </authorList>
    </citation>
    <scope>NUCLEOTIDE SEQUENCE</scope>
    <source>
        <strain evidence="1">GVMAG-M-3300027759-16</strain>
    </source>
</reference>
<evidence type="ECO:0000313" key="1">
    <source>
        <dbReference type="EMBL" id="QHU26401.1"/>
    </source>
</evidence>
<dbReference type="EMBL" id="MN740440">
    <property type="protein sequence ID" value="QHU26401.1"/>
    <property type="molecule type" value="Genomic_DNA"/>
</dbReference>
<name>A0A6C0L9M3_9ZZZZ</name>
<sequence length="131" mass="15110">MGEMSKAPTPLGLFTDKLIAFFRDLKETYPEEKEIKAALEGLEAAKKVNPRLIHDLFDEHVYKPLREDILAEDVDKIVAYTKVAIQTQFNEIYPALSIFEKYWPEMSDSNRSAIWKHLKVLVLLSERASRG</sequence>
<accession>A0A6C0L9M3</accession>